<dbReference type="STRING" id="1230097.A0A423X6Y9"/>
<evidence type="ECO:0000313" key="3">
    <source>
        <dbReference type="Proteomes" id="UP000285146"/>
    </source>
</evidence>
<keyword evidence="1" id="KW-0472">Membrane</keyword>
<evidence type="ECO:0000256" key="1">
    <source>
        <dbReference type="SAM" id="Phobius"/>
    </source>
</evidence>
<keyword evidence="3" id="KW-1185">Reference proteome</keyword>
<dbReference type="Proteomes" id="UP000285146">
    <property type="component" value="Unassembled WGS sequence"/>
</dbReference>
<evidence type="ECO:0000313" key="2">
    <source>
        <dbReference type="EMBL" id="ROW11671.1"/>
    </source>
</evidence>
<comment type="caution">
    <text evidence="2">The sequence shown here is derived from an EMBL/GenBank/DDBJ whole genome shotgun (WGS) entry which is preliminary data.</text>
</comment>
<sequence>MAKSLCVPLMGWNKTFAIGSLIVVWIFWSLKTSYLGSTGDVLSRLSSVASVSSSPTSAELDLRPLVLYTYAESDNARANLHFFVKNGLHGRADFVFIFNGETTAPDMIPDAPNIRKIWRENRCYDIGAMGEVLREDGLWKKYKRFITMNASIRGPFFPVHSPHCWTDLFLDRITDKVKLVGTTLNCIPRTHLQSMLLATDDIGLSILLDPDLALSASENDFYGSSEDPVGFSPCFTTMKKAVHAEIGITSLIKSQGFEVDVVMTAPHSAVSFDEFCIKSGRPDDFWYDHHYFGVNLHPYETVFMKANRDIDPDLLGRLTEWHLNGNMTSWDTCGR</sequence>
<dbReference type="AlphaFoldDB" id="A0A423X6Y9"/>
<proteinExistence type="predicted"/>
<feature type="transmembrane region" description="Helical" evidence="1">
    <location>
        <begin position="12"/>
        <end position="30"/>
    </location>
</feature>
<gene>
    <name evidence="2" type="ORF">VPNG_05620</name>
</gene>
<protein>
    <submittedName>
        <fullName evidence="2">Uncharacterized protein</fullName>
    </submittedName>
</protein>
<name>A0A423X6Y9_9PEZI</name>
<organism evidence="2 3">
    <name type="scientific">Cytospora leucostoma</name>
    <dbReference type="NCBI Taxonomy" id="1230097"/>
    <lineage>
        <taxon>Eukaryota</taxon>
        <taxon>Fungi</taxon>
        <taxon>Dikarya</taxon>
        <taxon>Ascomycota</taxon>
        <taxon>Pezizomycotina</taxon>
        <taxon>Sordariomycetes</taxon>
        <taxon>Sordariomycetidae</taxon>
        <taxon>Diaporthales</taxon>
        <taxon>Cytosporaceae</taxon>
        <taxon>Cytospora</taxon>
    </lineage>
</organism>
<dbReference type="OrthoDB" id="526941at2759"/>
<keyword evidence="1" id="KW-0812">Transmembrane</keyword>
<dbReference type="InParanoid" id="A0A423X6Y9"/>
<dbReference type="EMBL" id="LKEB01000026">
    <property type="protein sequence ID" value="ROW11671.1"/>
    <property type="molecule type" value="Genomic_DNA"/>
</dbReference>
<reference evidence="2 3" key="1">
    <citation type="submission" date="2015-09" db="EMBL/GenBank/DDBJ databases">
        <title>Host preference determinants of Valsa canker pathogens revealed by comparative genomics.</title>
        <authorList>
            <person name="Yin Z."/>
            <person name="Huang L."/>
        </authorList>
    </citation>
    <scope>NUCLEOTIDE SEQUENCE [LARGE SCALE GENOMIC DNA]</scope>
    <source>
        <strain evidence="2 3">SXYLt</strain>
    </source>
</reference>
<keyword evidence="1" id="KW-1133">Transmembrane helix</keyword>
<accession>A0A423X6Y9</accession>